<dbReference type="Pfam" id="PF13668">
    <property type="entry name" value="Ferritin_2"/>
    <property type="match status" value="1"/>
</dbReference>
<name>A0AAJ5VSS0_9HYPH</name>
<dbReference type="InterPro" id="IPR006311">
    <property type="entry name" value="TAT_signal"/>
</dbReference>
<organism evidence="1 2">
    <name type="scientific">Candidatus Devosia phytovorans</name>
    <dbReference type="NCBI Taxonomy" id="3121372"/>
    <lineage>
        <taxon>Bacteria</taxon>
        <taxon>Pseudomonadati</taxon>
        <taxon>Pseudomonadota</taxon>
        <taxon>Alphaproteobacteria</taxon>
        <taxon>Hyphomicrobiales</taxon>
        <taxon>Devosiaceae</taxon>
        <taxon>Devosia</taxon>
    </lineage>
</organism>
<proteinExistence type="predicted"/>
<reference evidence="1" key="1">
    <citation type="submission" date="2023-03" db="EMBL/GenBank/DDBJ databases">
        <title>Andean soil-derived lignocellulolytic bacterial consortium as a source of novel taxa and putative plastic-active enzymes.</title>
        <authorList>
            <person name="Diaz-Garcia L."/>
            <person name="Chuvochina M."/>
            <person name="Feuerriegel G."/>
            <person name="Bunk B."/>
            <person name="Sproer C."/>
            <person name="Streit W.R."/>
            <person name="Rodriguez L.M."/>
            <person name="Overmann J."/>
            <person name="Jimenez D.J."/>
        </authorList>
    </citation>
    <scope>NUCLEOTIDE SEQUENCE</scope>
    <source>
        <strain evidence="1">MAG 4196</strain>
    </source>
</reference>
<gene>
    <name evidence="1" type="ORF">P0Y65_13555</name>
</gene>
<sequence length="142" mass="15075">MSPRLSRRNLLKWTGAAGTIAVAGSLLPNFGISAALAAELGDGDVGVLNYAYALEQLEAAFYTQVLEAPFGEMQVNDQRILTQIRHHEIAHRDFLKGALGRNAIPALEVDFSAVDFSSRSSVLGTADVFENLGVAATMAPAS</sequence>
<accession>A0AAJ5VSS0</accession>
<evidence type="ECO:0000313" key="2">
    <source>
        <dbReference type="Proteomes" id="UP001217476"/>
    </source>
</evidence>
<dbReference type="EMBL" id="CP119312">
    <property type="protein sequence ID" value="WEK03225.1"/>
    <property type="molecule type" value="Genomic_DNA"/>
</dbReference>
<dbReference type="AlphaFoldDB" id="A0AAJ5VSS0"/>
<dbReference type="PROSITE" id="PS51318">
    <property type="entry name" value="TAT"/>
    <property type="match status" value="1"/>
</dbReference>
<protein>
    <submittedName>
        <fullName evidence="1">Ferritin-like domain-containing protein</fullName>
    </submittedName>
</protein>
<dbReference type="Proteomes" id="UP001217476">
    <property type="component" value="Chromosome"/>
</dbReference>
<evidence type="ECO:0000313" key="1">
    <source>
        <dbReference type="EMBL" id="WEK03225.1"/>
    </source>
</evidence>